<accession>A0A939DJR3</accession>
<gene>
    <name evidence="1" type="ORF">JYP50_19095</name>
    <name evidence="2" type="ORF">JYP50_21315</name>
</gene>
<organism evidence="1 3">
    <name type="scientific">Parahaliea mediterranea</name>
    <dbReference type="NCBI Taxonomy" id="651086"/>
    <lineage>
        <taxon>Bacteria</taxon>
        <taxon>Pseudomonadati</taxon>
        <taxon>Pseudomonadota</taxon>
        <taxon>Gammaproteobacteria</taxon>
        <taxon>Cellvibrionales</taxon>
        <taxon>Halieaceae</taxon>
        <taxon>Parahaliea</taxon>
    </lineage>
</organism>
<dbReference type="AlphaFoldDB" id="A0A939DJR3"/>
<reference evidence="1" key="1">
    <citation type="submission" date="2021-02" db="EMBL/GenBank/DDBJ databases">
        <title>PHA producing bacteria isolated from coastal sediment in Guangdong, Shenzhen.</title>
        <authorList>
            <person name="Zheng W."/>
            <person name="Yu S."/>
            <person name="Huang Y."/>
        </authorList>
    </citation>
    <scope>NUCLEOTIDE SEQUENCE</scope>
    <source>
        <strain evidence="1">TN14-10</strain>
    </source>
</reference>
<feature type="non-terminal residue" evidence="1">
    <location>
        <position position="61"/>
    </location>
</feature>
<evidence type="ECO:0000313" key="3">
    <source>
        <dbReference type="Proteomes" id="UP000664303"/>
    </source>
</evidence>
<evidence type="ECO:0000313" key="1">
    <source>
        <dbReference type="EMBL" id="MBN7798717.1"/>
    </source>
</evidence>
<proteinExistence type="predicted"/>
<comment type="caution">
    <text evidence="1">The sequence shown here is derived from an EMBL/GenBank/DDBJ whole genome shotgun (WGS) entry which is preliminary data.</text>
</comment>
<sequence length="61" mass="7224">MLVLQTTELGKMWHSWVQATFELYGHSWVHNVPRTLLGQESPDNWKQVQESLNAKVRLYEL</sequence>
<dbReference type="RefSeq" id="WP_206562163.1">
    <property type="nucleotide sequence ID" value="NZ_JAFKCZ010000017.1"/>
</dbReference>
<dbReference type="EMBL" id="JAFKCZ010000026">
    <property type="protein sequence ID" value="MBN7799152.1"/>
    <property type="molecule type" value="Genomic_DNA"/>
</dbReference>
<dbReference type="Proteomes" id="UP000664303">
    <property type="component" value="Unassembled WGS sequence"/>
</dbReference>
<name>A0A939DJR3_9GAMM</name>
<dbReference type="EMBL" id="JAFKCZ010000017">
    <property type="protein sequence ID" value="MBN7798717.1"/>
    <property type="molecule type" value="Genomic_DNA"/>
</dbReference>
<protein>
    <submittedName>
        <fullName evidence="1">Uncharacterized protein</fullName>
    </submittedName>
</protein>
<keyword evidence="3" id="KW-1185">Reference proteome</keyword>
<evidence type="ECO:0000313" key="2">
    <source>
        <dbReference type="EMBL" id="MBN7799152.1"/>
    </source>
</evidence>